<feature type="compositionally biased region" description="Polar residues" evidence="1">
    <location>
        <begin position="774"/>
        <end position="789"/>
    </location>
</feature>
<feature type="compositionally biased region" description="Polar residues" evidence="1">
    <location>
        <begin position="920"/>
        <end position="930"/>
    </location>
</feature>
<protein>
    <submittedName>
        <fullName evidence="2">Uncharacterized protein</fullName>
    </submittedName>
</protein>
<name>A0AAV4H5A6_9GAST</name>
<feature type="compositionally biased region" description="Polar residues" evidence="1">
    <location>
        <begin position="399"/>
        <end position="409"/>
    </location>
</feature>
<feature type="compositionally biased region" description="Low complexity" evidence="1">
    <location>
        <begin position="1204"/>
        <end position="1226"/>
    </location>
</feature>
<feature type="compositionally biased region" description="Basic and acidic residues" evidence="1">
    <location>
        <begin position="202"/>
        <end position="211"/>
    </location>
</feature>
<feature type="region of interest" description="Disordered" evidence="1">
    <location>
        <begin position="1"/>
        <end position="321"/>
    </location>
</feature>
<feature type="region of interest" description="Disordered" evidence="1">
    <location>
        <begin position="768"/>
        <end position="818"/>
    </location>
</feature>
<sequence>MEADVALRAGAGEAWSMPPTGQSHADATPGRGRKTKAKGRGLPQPVTSQSPQQRSRRKQQQQQQQQLRLSRSLDDELDAAVEAGNFKAQGRQGSVSSSRERLVDSDIVDALLASGASTRRGSAPGQQSPGTSKLEKSTPKEQKKSSSRNRRRRAAAAARKQEVGELEGGEGMAQGPVSPEGPGRSLCLDIQQGRGSRLPEPGNRKQEHRQPSMDSLTGRGPRKHSQQSDDGFFSYEQEYGYDPEEQRLKTPDSPQIAVSEAKSFREQPGQFQAPPGLPRAGFGYQGNNTDGNGRGRRRDKGGMGRMVPKPSGSIDVVPSDISGFDPGDLIVSESMILPEELGFGEKSTCEKRFVKTAHQKPVQSQPLADPHYGKSQGRGGIASDQMYLGDPSLPPRGPNTLSVSSSSAGTDFPPASHPDKPESVVILEVKDRPGMYYKSSMRTVSDTPGVLPGDFMPSVDPTILASSASHFHPQPMSPYQSKVLTKPIGPPRPLVPPQSIPLPQSMVPPQMHQYYSHPGYIPVSNHPHLGYSLPQHSLTPTQLTYSPQLNQSPLMSPQQQMFTPTKGTPLDLSFSPRSTPTAHSAAFAHPMSHLEQVQPAPAHCPPSTSRSAIPHSHVASSSPGLQSKLPGLRRPNLSALQHTVSDDSPLDLSVKKTCAPSNAAAASSSHMNENQAVGGARKLSPETPPPLDLRTNVTDSSGVPSKDTSWSPSTAATTITEQPVGLPRDLIYASETTKVHAAFINEPYTSTTVSQPEQYRGVQLDLTEPPVESQPVSQTSAGSNFTPGSSAFPDHTKPGINISSEPLSESGVTSSLPTASALTPTASAVKTTTSSASASGQPQTESETAGFLNKSEFLQQRAGIKHDDIVVGPRRPISTMVTAQAAKLSDTPNASQSYNTFPPSHSKPGGMHAEDDQKDLSTASGQNPSARNEIEPKITKTSELPSSTQAQDNQAKLPSSSATDHSSSGGSQTIPRRIPRKIQPESPQNPRKKAGGSRLPKPMHGHSPDRNLPAGAKLSLTSSHDEETADNGECLSQPLLTGTNVPTAKSNDKFSKGAVLSPESSSSSDTSQMYAAVVGHTDAKPTAKVKGHSPPSESSNAETNGADSSSHPGKSRQAKAAGKSGLPHAVTNTPPSKRKEAASKLHMLSNIPVPMCHDPRPKPAPQKKQQSVEEDDEEEASDKTPLLRPLTSDAGVENGEMKSQDGASVASSSSSQTTSSKQSFATNGSTTTNFVPVAYSPPANAQTNGISFDRKAESNGEEVGLRTIPEQDSLDHSDTSSQKSPSQEVNKSNSKISSNVKDDSINDQSEPPSPCHVTSDVNPKLRLHRSAEHLGGQNKLSVFQSDAELITSTSATRTEVAASVPSSPGNHGELLKVGSYPTTSSASALLDSSSEAEKSPPIVKKKTNLPRIGILRRGSDRTAEVCRRGSERGIMAGIPLSSRRHDPSVEDLKRATSISELCQSVASLLNIGKFTRI</sequence>
<organism evidence="2 3">
    <name type="scientific">Elysia marginata</name>
    <dbReference type="NCBI Taxonomy" id="1093978"/>
    <lineage>
        <taxon>Eukaryota</taxon>
        <taxon>Metazoa</taxon>
        <taxon>Spiralia</taxon>
        <taxon>Lophotrochozoa</taxon>
        <taxon>Mollusca</taxon>
        <taxon>Gastropoda</taxon>
        <taxon>Heterobranchia</taxon>
        <taxon>Euthyneura</taxon>
        <taxon>Panpulmonata</taxon>
        <taxon>Sacoglossa</taxon>
        <taxon>Placobranchoidea</taxon>
        <taxon>Plakobranchidae</taxon>
        <taxon>Elysia</taxon>
    </lineage>
</organism>
<keyword evidence="3" id="KW-1185">Reference proteome</keyword>
<feature type="compositionally biased region" description="Polar residues" evidence="1">
    <location>
        <begin position="1038"/>
        <end position="1049"/>
    </location>
</feature>
<feature type="compositionally biased region" description="Low complexity" evidence="1">
    <location>
        <begin position="60"/>
        <end position="70"/>
    </location>
</feature>
<feature type="compositionally biased region" description="Low complexity" evidence="1">
    <location>
        <begin position="1061"/>
        <end position="1071"/>
    </location>
</feature>
<dbReference type="Proteomes" id="UP000762676">
    <property type="component" value="Unassembled WGS sequence"/>
</dbReference>
<feature type="compositionally biased region" description="Basic and acidic residues" evidence="1">
    <location>
        <begin position="133"/>
        <end position="144"/>
    </location>
</feature>
<feature type="region of interest" description="Disordered" evidence="1">
    <location>
        <begin position="543"/>
        <end position="583"/>
    </location>
</feature>
<feature type="compositionally biased region" description="Polar residues" evidence="1">
    <location>
        <begin position="890"/>
        <end position="903"/>
    </location>
</feature>
<feature type="compositionally biased region" description="Polar residues" evidence="1">
    <location>
        <begin position="941"/>
        <end position="958"/>
    </location>
</feature>
<feature type="region of interest" description="Disordered" evidence="1">
    <location>
        <begin position="595"/>
        <end position="632"/>
    </location>
</feature>
<feature type="region of interest" description="Disordered" evidence="1">
    <location>
        <begin position="661"/>
        <end position="721"/>
    </location>
</feature>
<feature type="compositionally biased region" description="Polar residues" evidence="1">
    <location>
        <begin position="543"/>
        <end position="566"/>
    </location>
</feature>
<reference evidence="2 3" key="1">
    <citation type="journal article" date="2021" name="Elife">
        <title>Chloroplast acquisition without the gene transfer in kleptoplastic sea slugs, Plakobranchus ocellatus.</title>
        <authorList>
            <person name="Maeda T."/>
            <person name="Takahashi S."/>
            <person name="Yoshida T."/>
            <person name="Shimamura S."/>
            <person name="Takaki Y."/>
            <person name="Nagai Y."/>
            <person name="Toyoda A."/>
            <person name="Suzuki Y."/>
            <person name="Arimoto A."/>
            <person name="Ishii H."/>
            <person name="Satoh N."/>
            <person name="Nishiyama T."/>
            <person name="Hasebe M."/>
            <person name="Maruyama T."/>
            <person name="Minagawa J."/>
            <person name="Obokata J."/>
            <person name="Shigenobu S."/>
        </authorList>
    </citation>
    <scope>NUCLEOTIDE SEQUENCE [LARGE SCALE GENOMIC DNA]</scope>
</reference>
<feature type="compositionally biased region" description="Polar residues" evidence="1">
    <location>
        <begin position="1095"/>
        <end position="1112"/>
    </location>
</feature>
<feature type="compositionally biased region" description="Low complexity" evidence="1">
    <location>
        <begin position="959"/>
        <end position="971"/>
    </location>
</feature>
<feature type="compositionally biased region" description="Polar residues" evidence="1">
    <location>
        <begin position="801"/>
        <end position="812"/>
    </location>
</feature>
<feature type="compositionally biased region" description="Low complexity" evidence="1">
    <location>
        <begin position="1289"/>
        <end position="1299"/>
    </location>
</feature>
<feature type="region of interest" description="Disordered" evidence="1">
    <location>
        <begin position="884"/>
        <end position="1324"/>
    </location>
</feature>
<proteinExistence type="predicted"/>
<feature type="compositionally biased region" description="Polar residues" evidence="1">
    <location>
        <begin position="1279"/>
        <end position="1288"/>
    </location>
</feature>
<comment type="caution">
    <text evidence="2">The sequence shown here is derived from an EMBL/GenBank/DDBJ whole genome shotgun (WGS) entry which is preliminary data.</text>
</comment>
<accession>A0AAV4H5A6</accession>
<evidence type="ECO:0000313" key="2">
    <source>
        <dbReference type="EMBL" id="GFR93247.1"/>
    </source>
</evidence>
<feature type="compositionally biased region" description="Polar residues" evidence="1">
    <location>
        <begin position="695"/>
        <end position="721"/>
    </location>
</feature>
<feature type="compositionally biased region" description="Basic residues" evidence="1">
    <location>
        <begin position="145"/>
        <end position="154"/>
    </location>
</feature>
<feature type="region of interest" description="Disordered" evidence="1">
    <location>
        <begin position="356"/>
        <end position="421"/>
    </location>
</feature>
<gene>
    <name evidence="2" type="ORF">ElyMa_000887400</name>
</gene>
<evidence type="ECO:0000256" key="1">
    <source>
        <dbReference type="SAM" id="MobiDB-lite"/>
    </source>
</evidence>
<evidence type="ECO:0000313" key="3">
    <source>
        <dbReference type="Proteomes" id="UP000762676"/>
    </source>
</evidence>
<dbReference type="EMBL" id="BMAT01001836">
    <property type="protein sequence ID" value="GFR93247.1"/>
    <property type="molecule type" value="Genomic_DNA"/>
</dbReference>
<feature type="compositionally biased region" description="Polar residues" evidence="1">
    <location>
        <begin position="115"/>
        <end position="131"/>
    </location>
</feature>